<keyword evidence="2" id="KW-1185">Reference proteome</keyword>
<keyword evidence="1" id="KW-0472">Membrane</keyword>
<dbReference type="GeneID" id="120276402"/>
<evidence type="ECO:0000313" key="2">
    <source>
        <dbReference type="Proteomes" id="UP001515500"/>
    </source>
</evidence>
<dbReference type="InterPro" id="IPR045883">
    <property type="entry name" value="At4g13530-like"/>
</dbReference>
<dbReference type="PANTHER" id="PTHR33646">
    <property type="entry name" value="GB|AAF00631.1"/>
    <property type="match status" value="1"/>
</dbReference>
<dbReference type="RefSeq" id="XP_039139067.1">
    <property type="nucleotide sequence ID" value="XM_039283133.1"/>
</dbReference>
<proteinExistence type="predicted"/>
<feature type="transmembrane region" description="Helical" evidence="1">
    <location>
        <begin position="219"/>
        <end position="239"/>
    </location>
</feature>
<keyword evidence="1" id="KW-1133">Transmembrane helix</keyword>
<evidence type="ECO:0000313" key="3">
    <source>
        <dbReference type="RefSeq" id="XP_039139067.1"/>
    </source>
</evidence>
<dbReference type="AlphaFoldDB" id="A0AB40CHL9"/>
<gene>
    <name evidence="3" type="primary">LOC120276402</name>
</gene>
<sequence length="299" mass="33185">MADSTTEFHDWELLRPSSPTANPLDLAGAINPDYFSLLPTPLPADRTPTVRVSDESDCVDPSHSERVFEFSRGVLDDFSSEESSFPLGGEKDENFDAFDRNLGSRSEGIRVGCREKEEIEELENSIDFSTDDSSEPLDSEQGENVRFLDQELGLAFEGIGESCQVLDGVEGSEVKSEESRVEGEIKEIINVGNGEKKHEVWWKLPVELLKFYVLKMRPVWSVTIAAAIVGVVMVGRRLYRMKQRSRGVPLKVSLDDKKASLLMALAANLNDAFLVMKRAPIIRPSSQPGGLTPWPLLGL</sequence>
<name>A0AB40CHL9_DIOCR</name>
<dbReference type="PANTHER" id="PTHR33646:SF6">
    <property type="entry name" value="TRANSMEMBRANE PROTEIN"/>
    <property type="match status" value="1"/>
</dbReference>
<protein>
    <submittedName>
        <fullName evidence="3">ATG8-interacting protein 2-like</fullName>
    </submittedName>
</protein>
<evidence type="ECO:0000256" key="1">
    <source>
        <dbReference type="SAM" id="Phobius"/>
    </source>
</evidence>
<organism evidence="2 3">
    <name type="scientific">Dioscorea cayennensis subsp. rotundata</name>
    <name type="common">White Guinea yam</name>
    <name type="synonym">Dioscorea rotundata</name>
    <dbReference type="NCBI Taxonomy" id="55577"/>
    <lineage>
        <taxon>Eukaryota</taxon>
        <taxon>Viridiplantae</taxon>
        <taxon>Streptophyta</taxon>
        <taxon>Embryophyta</taxon>
        <taxon>Tracheophyta</taxon>
        <taxon>Spermatophyta</taxon>
        <taxon>Magnoliopsida</taxon>
        <taxon>Liliopsida</taxon>
        <taxon>Dioscoreales</taxon>
        <taxon>Dioscoreaceae</taxon>
        <taxon>Dioscorea</taxon>
    </lineage>
</organism>
<keyword evidence="1" id="KW-0812">Transmembrane</keyword>
<reference evidence="3" key="1">
    <citation type="submission" date="2025-08" db="UniProtKB">
        <authorList>
            <consortium name="RefSeq"/>
        </authorList>
    </citation>
    <scope>IDENTIFICATION</scope>
</reference>
<dbReference type="Proteomes" id="UP001515500">
    <property type="component" value="Chromosome 14"/>
</dbReference>
<accession>A0AB40CHL9</accession>